<proteinExistence type="predicted"/>
<protein>
    <recommendedName>
        <fullName evidence="3">Non-canonical purine NTP pyrophosphatase</fullName>
    </recommendedName>
</protein>
<accession>A0A0G0D0H6</accession>
<evidence type="ECO:0000313" key="1">
    <source>
        <dbReference type="EMBL" id="KKP86823.1"/>
    </source>
</evidence>
<evidence type="ECO:0008006" key="3">
    <source>
        <dbReference type="Google" id="ProtNLM"/>
    </source>
</evidence>
<dbReference type="EMBL" id="LBQX01000013">
    <property type="protein sequence ID" value="KKP86823.1"/>
    <property type="molecule type" value="Genomic_DNA"/>
</dbReference>
<reference evidence="1 2" key="1">
    <citation type="journal article" date="2015" name="Nature">
        <title>rRNA introns, odd ribosomes, and small enigmatic genomes across a large radiation of phyla.</title>
        <authorList>
            <person name="Brown C.T."/>
            <person name="Hug L.A."/>
            <person name="Thomas B.C."/>
            <person name="Sharon I."/>
            <person name="Castelle C.J."/>
            <person name="Singh A."/>
            <person name="Wilkins M.J."/>
            <person name="Williams K.H."/>
            <person name="Banfield J.F."/>
        </authorList>
    </citation>
    <scope>NUCLEOTIDE SEQUENCE [LARGE SCALE GENOMIC DNA]</scope>
</reference>
<comment type="caution">
    <text evidence="1">The sequence shown here is derived from an EMBL/GenBank/DDBJ whole genome shotgun (WGS) entry which is preliminary data.</text>
</comment>
<dbReference type="Proteomes" id="UP000034536">
    <property type="component" value="Unassembled WGS sequence"/>
</dbReference>
<dbReference type="AlphaFoldDB" id="A0A0G0D0H6"/>
<sequence>MIPLLLVTNNNKELKKILTEIKNKTDIFFEITPEKTEYSINEKNA</sequence>
<evidence type="ECO:0000313" key="2">
    <source>
        <dbReference type="Proteomes" id="UP000034536"/>
    </source>
</evidence>
<gene>
    <name evidence="1" type="ORF">UR89_C0013G0011</name>
</gene>
<name>A0A0G0D0H6_9BACT</name>
<organism evidence="1 2">
    <name type="scientific">Candidatus Roizmanbacteria bacterium GW2011_GWA2_35_8</name>
    <dbReference type="NCBI Taxonomy" id="1618479"/>
    <lineage>
        <taxon>Bacteria</taxon>
        <taxon>Candidatus Roizmaniibacteriota</taxon>
    </lineage>
</organism>